<sequence length="413" mass="45214">MLDTFGLLMVALADNLPAEQTLPAGWFQRLGLRFDPYIHLEASSDPHLSEYTVNLDIFRTAWDAAPAIMFAPPGGGKTATRVAVTRTCWYDIGGTYPFPLPYNLGAAPLTGKPPTADQHLRLMLEAGTCALLTGLAFRPERVLRASPSDIRAIVSMLRAGLPGPLDYYLDVLRETGTPAGLTPLLDRTYALTAPPSADVLRHFCDVVAQASADATRGQPAELFKTFVDLATGALGFSHVLILIDGIDAIYENQADARLALQWVADLSDRSEAWAEQNVFIKLFAPDSLEIHIDALLHARPIAARIAHIVWNADLLVELLRKRIFAASDGRFESLDAISSPALTDIERQIIDVIAPLPRLALRVTRRALLHHAARTDEGQLDEDDIRQAIAWYQLHAAPRLQEQASRAASGQND</sequence>
<gene>
    <name evidence="1" type="ordered locus">Rcas_0688</name>
</gene>
<proteinExistence type="predicted"/>
<organism evidence="1 2">
    <name type="scientific">Roseiflexus castenholzii (strain DSM 13941 / HLO8)</name>
    <dbReference type="NCBI Taxonomy" id="383372"/>
    <lineage>
        <taxon>Bacteria</taxon>
        <taxon>Bacillati</taxon>
        <taxon>Chloroflexota</taxon>
        <taxon>Chloroflexia</taxon>
        <taxon>Chloroflexales</taxon>
        <taxon>Roseiflexineae</taxon>
        <taxon>Roseiflexaceae</taxon>
        <taxon>Roseiflexus</taxon>
    </lineage>
</organism>
<evidence type="ECO:0000313" key="2">
    <source>
        <dbReference type="Proteomes" id="UP000000263"/>
    </source>
</evidence>
<protein>
    <submittedName>
        <fullName evidence="1">Uncharacterized protein</fullName>
    </submittedName>
</protein>
<dbReference type="EMBL" id="CP000804">
    <property type="protein sequence ID" value="ABU56810.1"/>
    <property type="molecule type" value="Genomic_DNA"/>
</dbReference>
<keyword evidence="2" id="KW-1185">Reference proteome</keyword>
<accession>A7NH63</accession>
<dbReference type="KEGG" id="rca:Rcas_0688"/>
<dbReference type="AlphaFoldDB" id="A7NH63"/>
<dbReference type="Proteomes" id="UP000000263">
    <property type="component" value="Chromosome"/>
</dbReference>
<reference evidence="1 2" key="1">
    <citation type="submission" date="2007-08" db="EMBL/GenBank/DDBJ databases">
        <title>Complete sequence of Roseiflexus castenholzii DSM 13941.</title>
        <authorList>
            <consortium name="US DOE Joint Genome Institute"/>
            <person name="Copeland A."/>
            <person name="Lucas S."/>
            <person name="Lapidus A."/>
            <person name="Barry K."/>
            <person name="Glavina del Rio T."/>
            <person name="Dalin E."/>
            <person name="Tice H."/>
            <person name="Pitluck S."/>
            <person name="Thompson L.S."/>
            <person name="Brettin T."/>
            <person name="Bruce D."/>
            <person name="Detter J.C."/>
            <person name="Han C."/>
            <person name="Tapia R."/>
            <person name="Schmutz J."/>
            <person name="Larimer F."/>
            <person name="Land M."/>
            <person name="Hauser L."/>
            <person name="Kyrpides N."/>
            <person name="Mikhailova N."/>
            <person name="Bryant D.A."/>
            <person name="Hanada S."/>
            <person name="Tsukatani Y."/>
            <person name="Richardson P."/>
        </authorList>
    </citation>
    <scope>NUCLEOTIDE SEQUENCE [LARGE SCALE GENOMIC DNA]</scope>
    <source>
        <strain evidence="2">DSM 13941 / HLO8</strain>
    </source>
</reference>
<name>A7NH63_ROSCS</name>
<evidence type="ECO:0000313" key="1">
    <source>
        <dbReference type="EMBL" id="ABU56810.1"/>
    </source>
</evidence>
<dbReference type="HOGENOM" id="CLU_665455_0_0_0"/>
<dbReference type="RefSeq" id="WP_012119240.1">
    <property type="nucleotide sequence ID" value="NC_009767.1"/>
</dbReference>
<dbReference type="eggNOG" id="ENOG50340JU">
    <property type="taxonomic scope" value="Bacteria"/>
</dbReference>
<dbReference type="STRING" id="383372.Rcas_0688"/>